<organism evidence="6 7">
    <name type="scientific">Marine Group III euryarchaeote CG-Epi1</name>
    <dbReference type="NCBI Taxonomy" id="1888995"/>
    <lineage>
        <taxon>Archaea</taxon>
        <taxon>Methanobacteriati</taxon>
        <taxon>Thermoplasmatota</taxon>
        <taxon>Thermoplasmata</taxon>
        <taxon>Candidatus Thermoprofundales</taxon>
    </lineage>
</organism>
<dbReference type="InterPro" id="IPR003439">
    <property type="entry name" value="ABC_transporter-like_ATP-bd"/>
</dbReference>
<comment type="caution">
    <text evidence="6">The sequence shown here is derived from an EMBL/GenBank/DDBJ whole genome shotgun (WGS) entry which is preliminary data.</text>
</comment>
<dbReference type="EMBL" id="MIZA01000021">
    <property type="protein sequence ID" value="OIR17932.1"/>
    <property type="molecule type" value="Genomic_DNA"/>
</dbReference>
<evidence type="ECO:0000259" key="5">
    <source>
        <dbReference type="PROSITE" id="PS50893"/>
    </source>
</evidence>
<evidence type="ECO:0000313" key="7">
    <source>
        <dbReference type="Proteomes" id="UP000183080"/>
    </source>
</evidence>
<dbReference type="Gene3D" id="3.40.50.300">
    <property type="entry name" value="P-loop containing nucleotide triphosphate hydrolases"/>
    <property type="match status" value="1"/>
</dbReference>
<feature type="domain" description="ABC transporter" evidence="5">
    <location>
        <begin position="4"/>
        <end position="232"/>
    </location>
</feature>
<protein>
    <recommendedName>
        <fullName evidence="5">ABC transporter domain-containing protein</fullName>
    </recommendedName>
</protein>
<dbReference type="PANTHER" id="PTHR42711">
    <property type="entry name" value="ABC TRANSPORTER ATP-BINDING PROTEIN"/>
    <property type="match status" value="1"/>
</dbReference>
<dbReference type="SUPFAM" id="SSF52540">
    <property type="entry name" value="P-loop containing nucleoside triphosphate hydrolases"/>
    <property type="match status" value="1"/>
</dbReference>
<dbReference type="InterPro" id="IPR050763">
    <property type="entry name" value="ABC_transporter_ATP-binding"/>
</dbReference>
<dbReference type="Proteomes" id="UP000183080">
    <property type="component" value="Unassembled WGS sequence"/>
</dbReference>
<name>A0A1J5TVW5_9ARCH</name>
<dbReference type="PROSITE" id="PS50893">
    <property type="entry name" value="ABC_TRANSPORTER_2"/>
    <property type="match status" value="1"/>
</dbReference>
<proteinExistence type="inferred from homology"/>
<keyword evidence="4" id="KW-0067">ATP-binding</keyword>
<reference evidence="6 7" key="1">
    <citation type="submission" date="2016-08" db="EMBL/GenBank/DDBJ databases">
        <title>New Insights into Marine Group III Euryarchaeota, from dark to light.</title>
        <authorList>
            <person name="Haro-Moreno J.M."/>
            <person name="Rodriguez-Valera F."/>
            <person name="Lopez-Garcia P."/>
            <person name="Moreira D."/>
            <person name="Martin-Cuadrado A.B."/>
        </authorList>
    </citation>
    <scope>NUCLEOTIDE SEQUENCE [LARGE SCALE GENOMIC DNA]</scope>
    <source>
        <strain evidence="6">CG-Epi1</strain>
    </source>
</reference>
<evidence type="ECO:0000256" key="3">
    <source>
        <dbReference type="ARBA" id="ARBA00022741"/>
    </source>
</evidence>
<accession>A0A1J5TVW5</accession>
<dbReference type="Pfam" id="PF00005">
    <property type="entry name" value="ABC_tran"/>
    <property type="match status" value="1"/>
</dbReference>
<sequence length="314" mass="35649">MSTIIFEEVTKNYGRVQGISNVSLNIGPGVTGILGPNGAGKSTTMKVLLGLARPSIGSVYVDGVNPFDNFDLRNKIGFVPEYDCFYEHMSAVDYVSYFLMIHDFSKEEAVEKAENSLIELGLQDSMYRKIRTYSRGMRQKTKVARATAFNPQILVLDEPFQGADPTTRHLLMEKINSWSEEGKTILISSHILHDVEYLTDNIILINNGRVLASGNRHEIRKLMSNIPIQIKISPIDKNQLRPLVKRMLDEKWITAGRLLESEGEIILETNESEKFYTEFPQILEDEKIIVEKIVSDDDTLDSLYSKLVEGKQWK</sequence>
<comment type="similarity">
    <text evidence="1">Belongs to the ABC transporter superfamily.</text>
</comment>
<evidence type="ECO:0000256" key="2">
    <source>
        <dbReference type="ARBA" id="ARBA00022448"/>
    </source>
</evidence>
<dbReference type="GO" id="GO:0016887">
    <property type="term" value="F:ATP hydrolysis activity"/>
    <property type="evidence" value="ECO:0007669"/>
    <property type="project" value="InterPro"/>
</dbReference>
<dbReference type="InterPro" id="IPR027417">
    <property type="entry name" value="P-loop_NTPase"/>
</dbReference>
<evidence type="ECO:0000256" key="1">
    <source>
        <dbReference type="ARBA" id="ARBA00005417"/>
    </source>
</evidence>
<dbReference type="SMART" id="SM00382">
    <property type="entry name" value="AAA"/>
    <property type="match status" value="1"/>
</dbReference>
<keyword evidence="2" id="KW-0813">Transport</keyword>
<evidence type="ECO:0000256" key="4">
    <source>
        <dbReference type="ARBA" id="ARBA00022840"/>
    </source>
</evidence>
<dbReference type="AlphaFoldDB" id="A0A1J5TVW5"/>
<dbReference type="GO" id="GO:0005524">
    <property type="term" value="F:ATP binding"/>
    <property type="evidence" value="ECO:0007669"/>
    <property type="project" value="UniProtKB-KW"/>
</dbReference>
<dbReference type="STRING" id="1888995.BD935_01870"/>
<keyword evidence="3" id="KW-0547">Nucleotide-binding</keyword>
<gene>
    <name evidence="6" type="ORF">BD935_01870</name>
</gene>
<dbReference type="InterPro" id="IPR003593">
    <property type="entry name" value="AAA+_ATPase"/>
</dbReference>
<evidence type="ECO:0000313" key="6">
    <source>
        <dbReference type="EMBL" id="OIR17932.1"/>
    </source>
</evidence>
<dbReference type="CDD" id="cd03230">
    <property type="entry name" value="ABC_DR_subfamily_A"/>
    <property type="match status" value="1"/>
</dbReference>
<dbReference type="PANTHER" id="PTHR42711:SF5">
    <property type="entry name" value="ABC TRANSPORTER ATP-BINDING PROTEIN NATA"/>
    <property type="match status" value="1"/>
</dbReference>